<feature type="region of interest" description="Disordered" evidence="1">
    <location>
        <begin position="258"/>
        <end position="280"/>
    </location>
</feature>
<feature type="region of interest" description="Disordered" evidence="1">
    <location>
        <begin position="345"/>
        <end position="407"/>
    </location>
</feature>
<accession>A0A914BRL8</accession>
<dbReference type="OrthoDB" id="9990004at2759"/>
<evidence type="ECO:0000313" key="3">
    <source>
        <dbReference type="EnsemblMetazoa" id="XP_038078809.1"/>
    </source>
</evidence>
<dbReference type="Gene3D" id="2.10.50.10">
    <property type="entry name" value="Tumor Necrosis Factor Receptor, subunit A, domain 2"/>
    <property type="match status" value="1"/>
</dbReference>
<organism evidence="3 4">
    <name type="scientific">Patiria miniata</name>
    <name type="common">Bat star</name>
    <name type="synonym">Asterina miniata</name>
    <dbReference type="NCBI Taxonomy" id="46514"/>
    <lineage>
        <taxon>Eukaryota</taxon>
        <taxon>Metazoa</taxon>
        <taxon>Echinodermata</taxon>
        <taxon>Eleutherozoa</taxon>
        <taxon>Asterozoa</taxon>
        <taxon>Asteroidea</taxon>
        <taxon>Valvatacea</taxon>
        <taxon>Valvatida</taxon>
        <taxon>Asterinidae</taxon>
        <taxon>Patiria</taxon>
    </lineage>
</organism>
<keyword evidence="2" id="KW-1133">Transmembrane helix</keyword>
<dbReference type="OMA" id="DANGICC"/>
<dbReference type="AlphaFoldDB" id="A0A914BRL8"/>
<feature type="compositionally biased region" description="Basic and acidic residues" evidence="1">
    <location>
        <begin position="48"/>
        <end position="57"/>
    </location>
</feature>
<dbReference type="SUPFAM" id="SSF57586">
    <property type="entry name" value="TNF receptor-like"/>
    <property type="match status" value="1"/>
</dbReference>
<dbReference type="RefSeq" id="XP_038078809.1">
    <property type="nucleotide sequence ID" value="XM_038222881.1"/>
</dbReference>
<proteinExistence type="predicted"/>
<protein>
    <recommendedName>
        <fullName evidence="5">TNFR-Cys domain-containing protein</fullName>
    </recommendedName>
</protein>
<feature type="transmembrane region" description="Helical" evidence="2">
    <location>
        <begin position="296"/>
        <end position="320"/>
    </location>
</feature>
<feature type="region of interest" description="Disordered" evidence="1">
    <location>
        <begin position="1"/>
        <end position="61"/>
    </location>
</feature>
<feature type="compositionally biased region" description="Basic residues" evidence="1">
    <location>
        <begin position="382"/>
        <end position="407"/>
    </location>
</feature>
<evidence type="ECO:0000256" key="1">
    <source>
        <dbReference type="SAM" id="MobiDB-lite"/>
    </source>
</evidence>
<evidence type="ECO:0000256" key="2">
    <source>
        <dbReference type="SAM" id="Phobius"/>
    </source>
</evidence>
<evidence type="ECO:0000313" key="4">
    <source>
        <dbReference type="Proteomes" id="UP000887568"/>
    </source>
</evidence>
<keyword evidence="2" id="KW-0812">Transmembrane</keyword>
<evidence type="ECO:0008006" key="5">
    <source>
        <dbReference type="Google" id="ProtNLM"/>
    </source>
</evidence>
<reference evidence="3" key="1">
    <citation type="submission" date="2022-11" db="UniProtKB">
        <authorList>
            <consortium name="EnsemblMetazoa"/>
        </authorList>
    </citation>
    <scope>IDENTIFICATION</scope>
</reference>
<keyword evidence="2" id="KW-0472">Membrane</keyword>
<feature type="compositionally biased region" description="Low complexity" evidence="1">
    <location>
        <begin position="366"/>
        <end position="379"/>
    </location>
</feature>
<dbReference type="EnsemblMetazoa" id="XM_038222881.1">
    <property type="protein sequence ID" value="XP_038078809.1"/>
    <property type="gene ID" value="LOC119746091"/>
</dbReference>
<keyword evidence="4" id="KW-1185">Reference proteome</keyword>
<dbReference type="Proteomes" id="UP000887568">
    <property type="component" value="Unplaced"/>
</dbReference>
<dbReference type="GeneID" id="119746091"/>
<sequence length="407" mass="44041">MSFNLHVSSAEIKDSEQVESPPKPEQLKHIEQPGTLYQSDGSAPGSDDLQREKRSPKFDPLPNGDSCLLSGSSGDVYYEYIDATGLECQCELCFPGRIVARNCTCDRSTLDIPQRTECRLVEQGKQFMPVHNKCTTGIDCKACPHPWIVKIECPATSDTECECGSEGYSVDGNDCIPKPRCDVDHEPRFGDGKQYNVMVCQRCEEGYSQPKSNSTDKCRKIPDPTELVTPTPIGFTSQDTSIVSETVSPFIRMESTQSPAANLTGVPSDDTTDATGTTEGPTLVTGDAIYCLTWKIGIIVGLSILAVGIFIGIGATCLYIKKYYDPLTRKAAVSKDDRSGMELEGVVTGWGDNNNRTGDEVNIDEPTSSSPLNASSPDSGRGRGKGRNKRTGKISQARKRGGHGGTN</sequence>
<name>A0A914BRL8_PATMI</name>